<protein>
    <recommendedName>
        <fullName evidence="3">DUF4817 domain-containing protein</fullName>
    </recommendedName>
</protein>
<gene>
    <name evidence="1" type="ORF">G5I_05242</name>
</gene>
<dbReference type="AlphaFoldDB" id="F4WHS2"/>
<name>F4WHS2_ACREC</name>
<evidence type="ECO:0000313" key="2">
    <source>
        <dbReference type="Proteomes" id="UP000007755"/>
    </source>
</evidence>
<evidence type="ECO:0008006" key="3">
    <source>
        <dbReference type="Google" id="ProtNLM"/>
    </source>
</evidence>
<dbReference type="EMBL" id="GL888167">
    <property type="protein sequence ID" value="EGI66279.1"/>
    <property type="molecule type" value="Genomic_DNA"/>
</dbReference>
<keyword evidence="2" id="KW-1185">Reference proteome</keyword>
<dbReference type="Proteomes" id="UP000007755">
    <property type="component" value="Unassembled WGS sequence"/>
</dbReference>
<organism evidence="2">
    <name type="scientific">Acromyrmex echinatior</name>
    <name type="common">Panamanian leafcutter ant</name>
    <name type="synonym">Acromyrmex octospinosus echinatior</name>
    <dbReference type="NCBI Taxonomy" id="103372"/>
    <lineage>
        <taxon>Eukaryota</taxon>
        <taxon>Metazoa</taxon>
        <taxon>Ecdysozoa</taxon>
        <taxon>Arthropoda</taxon>
        <taxon>Hexapoda</taxon>
        <taxon>Insecta</taxon>
        <taxon>Pterygota</taxon>
        <taxon>Neoptera</taxon>
        <taxon>Endopterygota</taxon>
        <taxon>Hymenoptera</taxon>
        <taxon>Apocrita</taxon>
        <taxon>Aculeata</taxon>
        <taxon>Formicoidea</taxon>
        <taxon>Formicidae</taxon>
        <taxon>Myrmicinae</taxon>
        <taxon>Acromyrmex</taxon>
    </lineage>
</organism>
<evidence type="ECO:0000313" key="1">
    <source>
        <dbReference type="EMBL" id="EGI66279.1"/>
    </source>
</evidence>
<proteinExistence type="predicted"/>
<dbReference type="InParanoid" id="F4WHS2"/>
<sequence>MGRDRAPTEGAIRKLVRKVREKGMLVDDRSGPRARTVRTPENIEAVAQSCSLADLIPAHWLWQRDYSVIATCRVADGAHRRGGHARDYTACVRECNSSIIKEVLYQGRVYFIYITRCQYRHGQATRQETQISDKKEIALHIAQRGHQGPLTNIVFIHALPNYFGQLEYVCHVKQYATLNNMRAGEMK</sequence>
<reference evidence="1" key="1">
    <citation type="submission" date="2011-02" db="EMBL/GenBank/DDBJ databases">
        <title>The genome of the leaf-cutting ant Acromyrmex echinatior suggests key adaptations to social evolution and fungus farming.</title>
        <authorList>
            <person name="Nygaard S."/>
            <person name="Zhang G."/>
        </authorList>
    </citation>
    <scope>NUCLEOTIDE SEQUENCE</scope>
</reference>
<accession>F4WHS2</accession>